<comment type="caution">
    <text evidence="2">The sequence shown here is derived from an EMBL/GenBank/DDBJ whole genome shotgun (WGS) entry which is preliminary data.</text>
</comment>
<evidence type="ECO:0000313" key="3">
    <source>
        <dbReference type="Proteomes" id="UP000310108"/>
    </source>
</evidence>
<keyword evidence="3" id="KW-1185">Reference proteome</keyword>
<proteinExistence type="predicted"/>
<organism evidence="2 3">
    <name type="scientific">Colletotrichum tanaceti</name>
    <dbReference type="NCBI Taxonomy" id="1306861"/>
    <lineage>
        <taxon>Eukaryota</taxon>
        <taxon>Fungi</taxon>
        <taxon>Dikarya</taxon>
        <taxon>Ascomycota</taxon>
        <taxon>Pezizomycotina</taxon>
        <taxon>Sordariomycetes</taxon>
        <taxon>Hypocreomycetidae</taxon>
        <taxon>Glomerellales</taxon>
        <taxon>Glomerellaceae</taxon>
        <taxon>Colletotrichum</taxon>
        <taxon>Colletotrichum destructivum species complex</taxon>
    </lineage>
</organism>
<reference evidence="2 3" key="1">
    <citation type="journal article" date="2019" name="PLoS ONE">
        <title>Comparative genome analysis indicates high evolutionary potential of pathogenicity genes in Colletotrichum tanaceti.</title>
        <authorList>
            <person name="Lelwala R.V."/>
            <person name="Korhonen P.K."/>
            <person name="Young N.D."/>
            <person name="Scott J.B."/>
            <person name="Ades P.A."/>
            <person name="Gasser R.B."/>
            <person name="Taylor P.W.J."/>
        </authorList>
    </citation>
    <scope>NUCLEOTIDE SEQUENCE [LARGE SCALE GENOMIC DNA]</scope>
    <source>
        <strain evidence="2">BRIP57314</strain>
    </source>
</reference>
<dbReference type="OrthoDB" id="1731983at2759"/>
<name>A0A4U6X757_9PEZI</name>
<dbReference type="CDD" id="cd08948">
    <property type="entry name" value="5beta-POR_like_SDR_a"/>
    <property type="match status" value="1"/>
</dbReference>
<dbReference type="SUPFAM" id="SSF51735">
    <property type="entry name" value="NAD(P)-binding Rossmann-fold domains"/>
    <property type="match status" value="1"/>
</dbReference>
<dbReference type="EMBL" id="PJEX01000331">
    <property type="protein sequence ID" value="TKW51155.1"/>
    <property type="molecule type" value="Genomic_DNA"/>
</dbReference>
<gene>
    <name evidence="2" type="ORF">CTA1_12704</name>
</gene>
<dbReference type="Proteomes" id="UP000310108">
    <property type="component" value="Unassembled WGS sequence"/>
</dbReference>
<dbReference type="PANTHER" id="PTHR32487">
    <property type="entry name" value="3-OXO-DELTA(4,5)-STEROID 5-BETA-REDUCTASE"/>
    <property type="match status" value="1"/>
</dbReference>
<protein>
    <recommendedName>
        <fullName evidence="1">PRISE-like Rossmann-fold domain-containing protein</fullName>
    </recommendedName>
</protein>
<evidence type="ECO:0000313" key="2">
    <source>
        <dbReference type="EMBL" id="TKW51155.1"/>
    </source>
</evidence>
<dbReference type="InterPro" id="IPR036291">
    <property type="entry name" value="NAD(P)-bd_dom_sf"/>
</dbReference>
<accession>A0A4U6X757</accession>
<dbReference type="AlphaFoldDB" id="A0A4U6X757"/>
<evidence type="ECO:0000259" key="1">
    <source>
        <dbReference type="Pfam" id="PF22917"/>
    </source>
</evidence>
<dbReference type="STRING" id="1306861.A0A4U6X757"/>
<dbReference type="PANTHER" id="PTHR32487:SF29">
    <property type="entry name" value="NAD-DEPENDENT EPIMERASE_DEHYDRATASE DOMAIN-CONTAINING PROTEIN"/>
    <property type="match status" value="1"/>
</dbReference>
<sequence length="435" mass="48764">MSTAASLRRDGIYRNLPTFDESVTGLTAIITGANGISGFNTMRALLSTPKRWAKIYALSRSPPPEPMMALLSPEARSRIEFVACDFLNDAETLGEILQRAGVRRADHVFFYSYIHKDWSETEALVESNVALLDNFLGALEIAGVKPARFVLQTGGKNYGLHIGRVRTPVLESDPQPRHLQPNFYYPQEDLLRDYCERNGVSWNVIRPAAVIGTSMHAAMNTFYPFAVYAIVQARKGEPVAFGGDWEQWQYEYYHCSATMTGFLTEWAALQEDCANEAFNAQDGGPFSWERYYGELARWFGAAKGVVPPPQDESDLKTIQGKGGRDAPLGYGPPLSSKQSFSLLDWAKDEKNAAVWREIMEESGGSITQDPFQDAESFFMADFAYLRFGSLSLNKARRFGWTGFVDTMESIFEMYQEMEKLGMLPAMKVPSPRPLC</sequence>
<dbReference type="Gene3D" id="3.40.50.720">
    <property type="entry name" value="NAD(P)-binding Rossmann-like Domain"/>
    <property type="match status" value="1"/>
</dbReference>
<dbReference type="InterPro" id="IPR055222">
    <property type="entry name" value="PRISE-like_Rossmann-fold"/>
</dbReference>
<feature type="domain" description="PRISE-like Rossmann-fold" evidence="1">
    <location>
        <begin position="28"/>
        <end position="310"/>
    </location>
</feature>
<dbReference type="Pfam" id="PF22917">
    <property type="entry name" value="PRISE"/>
    <property type="match status" value="1"/>
</dbReference>